<geneLocation type="plasmid" evidence="10 11">
    <name>pAS9A-2</name>
</geneLocation>
<dbReference type="Proteomes" id="UP000009235">
    <property type="component" value="Plasmid pAS9A-2"/>
</dbReference>
<dbReference type="GO" id="GO:0051607">
    <property type="term" value="P:defense response to virus"/>
    <property type="evidence" value="ECO:0007669"/>
    <property type="project" value="UniProtKB-KW"/>
</dbReference>
<feature type="domain" description="Pycsar effector protein" evidence="9">
    <location>
        <begin position="11"/>
        <end position="161"/>
    </location>
</feature>
<evidence type="ECO:0000256" key="7">
    <source>
        <dbReference type="ARBA" id="ARBA00023136"/>
    </source>
</evidence>
<keyword evidence="5 8" id="KW-1133">Transmembrane helix</keyword>
<evidence type="ECO:0000256" key="3">
    <source>
        <dbReference type="ARBA" id="ARBA00022692"/>
    </source>
</evidence>
<evidence type="ECO:0000256" key="1">
    <source>
        <dbReference type="ARBA" id="ARBA00004236"/>
    </source>
</evidence>
<feature type="transmembrane region" description="Helical" evidence="8">
    <location>
        <begin position="60"/>
        <end position="81"/>
    </location>
</feature>
<dbReference type="KEGG" id="asd:AS9A_P20102"/>
<dbReference type="HOGENOM" id="CLU_1615589_0_0_11"/>
<dbReference type="GO" id="GO:0000166">
    <property type="term" value="F:nucleotide binding"/>
    <property type="evidence" value="ECO:0007669"/>
    <property type="project" value="UniProtKB-KW"/>
</dbReference>
<dbReference type="AlphaFoldDB" id="F6ESM5"/>
<evidence type="ECO:0000256" key="6">
    <source>
        <dbReference type="ARBA" id="ARBA00023118"/>
    </source>
</evidence>
<proteinExistence type="predicted"/>
<keyword evidence="3 8" id="KW-0812">Transmembrane</keyword>
<evidence type="ECO:0000256" key="5">
    <source>
        <dbReference type="ARBA" id="ARBA00022989"/>
    </source>
</evidence>
<gene>
    <name evidence="10" type="ordered locus">AS9A_P20102</name>
</gene>
<organism evidence="10 11">
    <name type="scientific">Hoyosella subflava (strain DSM 45089 / JCM 17490 / NBRC 109087 / DQS3-9A1)</name>
    <name type="common">Amycolicicoccus subflavus</name>
    <dbReference type="NCBI Taxonomy" id="443218"/>
    <lineage>
        <taxon>Bacteria</taxon>
        <taxon>Bacillati</taxon>
        <taxon>Actinomycetota</taxon>
        <taxon>Actinomycetes</taxon>
        <taxon>Mycobacteriales</taxon>
        <taxon>Hoyosellaceae</taxon>
        <taxon>Hoyosella</taxon>
    </lineage>
</organism>
<keyword evidence="6" id="KW-0051">Antiviral defense</keyword>
<evidence type="ECO:0000256" key="4">
    <source>
        <dbReference type="ARBA" id="ARBA00022741"/>
    </source>
</evidence>
<comment type="subcellular location">
    <subcellularLocation>
        <location evidence="1">Cell membrane</location>
    </subcellularLocation>
</comment>
<accession>F6ESM5</accession>
<protein>
    <recommendedName>
        <fullName evidence="9">Pycsar effector protein domain-containing protein</fullName>
    </recommendedName>
</protein>
<keyword evidence="2" id="KW-1003">Cell membrane</keyword>
<evidence type="ECO:0000313" key="10">
    <source>
        <dbReference type="EMBL" id="AEF43146.1"/>
    </source>
</evidence>
<dbReference type="InterPro" id="IPR043760">
    <property type="entry name" value="PycTM_dom"/>
</dbReference>
<dbReference type="Pfam" id="PF18967">
    <property type="entry name" value="PycTM"/>
    <property type="match status" value="1"/>
</dbReference>
<evidence type="ECO:0000259" key="9">
    <source>
        <dbReference type="Pfam" id="PF18967"/>
    </source>
</evidence>
<keyword evidence="10" id="KW-0614">Plasmid</keyword>
<evidence type="ECO:0000313" key="11">
    <source>
        <dbReference type="Proteomes" id="UP000009235"/>
    </source>
</evidence>
<dbReference type="EMBL" id="CP002788">
    <property type="protein sequence ID" value="AEF43146.1"/>
    <property type="molecule type" value="Genomic_DNA"/>
</dbReference>
<evidence type="ECO:0000256" key="2">
    <source>
        <dbReference type="ARBA" id="ARBA00022475"/>
    </source>
</evidence>
<feature type="transmembrane region" description="Helical" evidence="8">
    <location>
        <begin position="142"/>
        <end position="163"/>
    </location>
</feature>
<keyword evidence="11" id="KW-1185">Reference proteome</keyword>
<name>F6ESM5_HOYSD</name>
<keyword evidence="4" id="KW-0547">Nucleotide-binding</keyword>
<evidence type="ECO:0000256" key="8">
    <source>
        <dbReference type="SAM" id="Phobius"/>
    </source>
</evidence>
<sequence>MSSSDPVGTGWRIHSALIDWTGKVDTKASFALTIESAVLAGVVALSSKGRVFSDLTGWSLFWYVIGVLLLVAAVASAAWVVRPRLRSTNLAKESQNNFIYFGHLRELTPDAVQAHLENSPILPVLSKQLVDMSKIAWAKHRAVQISMSLAPIGVAALGLAATYG</sequence>
<dbReference type="GO" id="GO:0005886">
    <property type="term" value="C:plasma membrane"/>
    <property type="evidence" value="ECO:0007669"/>
    <property type="project" value="UniProtKB-SubCell"/>
</dbReference>
<reference evidence="10 11" key="1">
    <citation type="journal article" date="2011" name="J. Bacteriol.">
        <title>Complete genome sequence of Amycolicicoccus subflavus DQS3-9A1T, an actinomycete isolated from crude oil-polluted soil.</title>
        <authorList>
            <person name="Cai M."/>
            <person name="Chen W.M."/>
            <person name="Nie Y."/>
            <person name="Chi C.Q."/>
            <person name="Wang Y.N."/>
            <person name="Tang Y.Q."/>
            <person name="Li G.Y."/>
            <person name="Wu X.L."/>
        </authorList>
    </citation>
    <scope>NUCLEOTIDE SEQUENCE [LARGE SCALE GENOMIC DNA]</scope>
    <source>
        <strain evidence="11">DSM 45089 / DQS3-9A1</strain>
        <plasmid evidence="10 11">pAS9A-2</plasmid>
    </source>
</reference>
<dbReference type="RefSeq" id="WP_013798153.1">
    <property type="nucleotide sequence ID" value="NC_015561.1"/>
</dbReference>
<keyword evidence="7 8" id="KW-0472">Membrane</keyword>